<name>H6C799_EXODN</name>
<dbReference type="VEuPathDB" id="FungiDB:HMPREF1120_07580"/>
<feature type="compositionally biased region" description="Low complexity" evidence="1">
    <location>
        <begin position="217"/>
        <end position="226"/>
    </location>
</feature>
<dbReference type="GeneID" id="20312219"/>
<dbReference type="AlphaFoldDB" id="H6C799"/>
<dbReference type="OMA" id="GKTGRNW"/>
<keyword evidence="3" id="KW-1185">Reference proteome</keyword>
<feature type="compositionally biased region" description="Basic and acidic residues" evidence="1">
    <location>
        <begin position="376"/>
        <end position="411"/>
    </location>
</feature>
<sequence length="561" mass="62366">MTLKDIYQRFLERPNPINLSENASLHYITTLTSFSQPGPIVRHLESQNRNVVKTKSARIISAVEASNALALEVETELEFISGGGSYLPGLENFIVDKTATIATTHIVYFDAEQKISQVRVSWDQGSLLRQTDVIGSRGNNWPVFDGKDQIRLIKTGYSSAPAATVQESNNSPVRSENHSVTSPRSSSPSKRHIKDPYASLDLFSPKAADENQPRAGPNPIAPRASARPPPREMSELFAAGHEDLEPGSPKKVPLDKAIAPKAGSSQKFAPPRLFSDDPQEPAAVGYKSNPAKYNHFDLGDGIEDDPMQHRENTPKPKATIPMRPRTDKNQSQWDFADFTTPAKVNQKVRGQEVLHFSLEDDNKDFETPAKPAQGKQRRDNESHFEFKDDGTPVERHVVPKPRKDAEPHFQFKDTATPAPARTSDRPTSSASDRQGLYTNNLYTDDGQANPQGKAPLSTITNNTHRKNDFDSHWSMAEDSPATHKANNENHPAGDTHKKAVQMMDSHWDTYDQSPDQAKKGPPQGRLRKGMESHWSFGGEGEAPSTTNVNNRNQPQKSFWDF</sequence>
<feature type="region of interest" description="Disordered" evidence="1">
    <location>
        <begin position="161"/>
        <end position="193"/>
    </location>
</feature>
<reference evidence="2" key="1">
    <citation type="submission" date="2011-07" db="EMBL/GenBank/DDBJ databases">
        <title>The Genome Sequence of Exophiala (Wangiella) dermatitidis NIH/UT8656.</title>
        <authorList>
            <consortium name="The Broad Institute Genome Sequencing Platform"/>
            <person name="Cuomo C."/>
            <person name="Wang Z."/>
            <person name="Hunicke-Smith S."/>
            <person name="Szanislo P.J."/>
            <person name="Earl A."/>
            <person name="Young S.K."/>
            <person name="Zeng Q."/>
            <person name="Gargeya S."/>
            <person name="Fitzgerald M."/>
            <person name="Haas B."/>
            <person name="Abouelleil A."/>
            <person name="Alvarado L."/>
            <person name="Arachchi H.M."/>
            <person name="Berlin A."/>
            <person name="Brown A."/>
            <person name="Chapman S.B."/>
            <person name="Chen Z."/>
            <person name="Dunbar C."/>
            <person name="Freedman E."/>
            <person name="Gearin G."/>
            <person name="Gellesch M."/>
            <person name="Goldberg J."/>
            <person name="Griggs A."/>
            <person name="Gujja S."/>
            <person name="Heiman D."/>
            <person name="Howarth C."/>
            <person name="Larson L."/>
            <person name="Lui A."/>
            <person name="MacDonald P.J.P."/>
            <person name="Montmayeur A."/>
            <person name="Murphy C."/>
            <person name="Neiman D."/>
            <person name="Pearson M."/>
            <person name="Priest M."/>
            <person name="Roberts A."/>
            <person name="Saif S."/>
            <person name="Shea T."/>
            <person name="Shenoy N."/>
            <person name="Sisk P."/>
            <person name="Stolte C."/>
            <person name="Sykes S."/>
            <person name="Wortman J."/>
            <person name="Nusbaum C."/>
            <person name="Birren B."/>
        </authorList>
    </citation>
    <scope>NUCLEOTIDE SEQUENCE</scope>
    <source>
        <strain evidence="2">NIH/UT8656</strain>
    </source>
</reference>
<feature type="compositionally biased region" description="Basic and acidic residues" evidence="1">
    <location>
        <begin position="355"/>
        <end position="367"/>
    </location>
</feature>
<dbReference type="OrthoDB" id="1162399at2759"/>
<evidence type="ECO:0000313" key="2">
    <source>
        <dbReference type="EMBL" id="EHY59595.1"/>
    </source>
</evidence>
<dbReference type="eggNOG" id="ENOG502RU2N">
    <property type="taxonomic scope" value="Eukaryota"/>
</dbReference>
<feature type="region of interest" description="Disordered" evidence="1">
    <location>
        <begin position="263"/>
        <end position="332"/>
    </location>
</feature>
<accession>H6C799</accession>
<dbReference type="HOGENOM" id="CLU_017360_0_0_1"/>
<feature type="compositionally biased region" description="Polar residues" evidence="1">
    <location>
        <begin position="165"/>
        <end position="174"/>
    </location>
</feature>
<feature type="compositionally biased region" description="Polar residues" evidence="1">
    <location>
        <begin position="543"/>
        <end position="561"/>
    </location>
</feature>
<evidence type="ECO:0000256" key="1">
    <source>
        <dbReference type="SAM" id="MobiDB-lite"/>
    </source>
</evidence>
<dbReference type="EMBL" id="JH226135">
    <property type="protein sequence ID" value="EHY59595.1"/>
    <property type="molecule type" value="Genomic_DNA"/>
</dbReference>
<feature type="region of interest" description="Disordered" evidence="1">
    <location>
        <begin position="355"/>
        <end position="496"/>
    </location>
</feature>
<gene>
    <name evidence="2" type="ORF">HMPREF1120_07580</name>
</gene>
<feature type="compositionally biased region" description="Basic and acidic residues" evidence="1">
    <location>
        <begin position="485"/>
        <end position="496"/>
    </location>
</feature>
<proteinExistence type="predicted"/>
<evidence type="ECO:0000313" key="3">
    <source>
        <dbReference type="Proteomes" id="UP000007304"/>
    </source>
</evidence>
<feature type="compositionally biased region" description="Polar residues" evidence="1">
    <location>
        <begin position="425"/>
        <end position="450"/>
    </location>
</feature>
<dbReference type="Proteomes" id="UP000007304">
    <property type="component" value="Unassembled WGS sequence"/>
</dbReference>
<dbReference type="STRING" id="858893.H6C799"/>
<dbReference type="InParanoid" id="H6C799"/>
<feature type="compositionally biased region" description="Low complexity" evidence="1">
    <location>
        <begin position="179"/>
        <end position="188"/>
    </location>
</feature>
<feature type="region of interest" description="Disordered" evidence="1">
    <location>
        <begin position="508"/>
        <end position="561"/>
    </location>
</feature>
<protein>
    <submittedName>
        <fullName evidence="2">Uncharacterized protein</fullName>
    </submittedName>
</protein>
<feature type="region of interest" description="Disordered" evidence="1">
    <location>
        <begin position="207"/>
        <end position="230"/>
    </location>
</feature>
<organism evidence="2 3">
    <name type="scientific">Exophiala dermatitidis (strain ATCC 34100 / CBS 525.76 / NIH/UT8656)</name>
    <name type="common">Black yeast</name>
    <name type="synonym">Wangiella dermatitidis</name>
    <dbReference type="NCBI Taxonomy" id="858893"/>
    <lineage>
        <taxon>Eukaryota</taxon>
        <taxon>Fungi</taxon>
        <taxon>Dikarya</taxon>
        <taxon>Ascomycota</taxon>
        <taxon>Pezizomycotina</taxon>
        <taxon>Eurotiomycetes</taxon>
        <taxon>Chaetothyriomycetidae</taxon>
        <taxon>Chaetothyriales</taxon>
        <taxon>Herpotrichiellaceae</taxon>
        <taxon>Exophiala</taxon>
    </lineage>
</organism>
<dbReference type="RefSeq" id="XP_009160056.1">
    <property type="nucleotide sequence ID" value="XM_009161808.1"/>
</dbReference>